<sequence>MIFILQNNPYASAFMHFNTTCKFGWMNSNVCMLYTLVSRSIYNL</sequence>
<evidence type="ECO:0000313" key="1">
    <source>
        <dbReference type="EMBL" id="JAE11431.1"/>
    </source>
</evidence>
<organism evidence="1">
    <name type="scientific">Arundo donax</name>
    <name type="common">Giant reed</name>
    <name type="synonym">Donax arundinaceus</name>
    <dbReference type="NCBI Taxonomy" id="35708"/>
    <lineage>
        <taxon>Eukaryota</taxon>
        <taxon>Viridiplantae</taxon>
        <taxon>Streptophyta</taxon>
        <taxon>Embryophyta</taxon>
        <taxon>Tracheophyta</taxon>
        <taxon>Spermatophyta</taxon>
        <taxon>Magnoliopsida</taxon>
        <taxon>Liliopsida</taxon>
        <taxon>Poales</taxon>
        <taxon>Poaceae</taxon>
        <taxon>PACMAD clade</taxon>
        <taxon>Arundinoideae</taxon>
        <taxon>Arundineae</taxon>
        <taxon>Arundo</taxon>
    </lineage>
</organism>
<name>A0A0A9FMM3_ARUDO</name>
<reference evidence="1" key="1">
    <citation type="submission" date="2014-09" db="EMBL/GenBank/DDBJ databases">
        <authorList>
            <person name="Magalhaes I.L.F."/>
            <person name="Oliveira U."/>
            <person name="Santos F.R."/>
            <person name="Vidigal T.H.D.A."/>
            <person name="Brescovit A.D."/>
            <person name="Santos A.J."/>
        </authorList>
    </citation>
    <scope>NUCLEOTIDE SEQUENCE</scope>
    <source>
        <tissue evidence="1">Shoot tissue taken approximately 20 cm above the soil surface</tissue>
    </source>
</reference>
<dbReference type="AlphaFoldDB" id="A0A0A9FMM3"/>
<protein>
    <submittedName>
        <fullName evidence="1">Uncharacterized protein</fullName>
    </submittedName>
</protein>
<reference evidence="1" key="2">
    <citation type="journal article" date="2015" name="Data Brief">
        <title>Shoot transcriptome of the giant reed, Arundo donax.</title>
        <authorList>
            <person name="Barrero R.A."/>
            <person name="Guerrero F.D."/>
            <person name="Moolhuijzen P."/>
            <person name="Goolsby J.A."/>
            <person name="Tidwell J."/>
            <person name="Bellgard S.E."/>
            <person name="Bellgard M.I."/>
        </authorList>
    </citation>
    <scope>NUCLEOTIDE SEQUENCE</scope>
    <source>
        <tissue evidence="1">Shoot tissue taken approximately 20 cm above the soil surface</tissue>
    </source>
</reference>
<dbReference type="EMBL" id="GBRH01186465">
    <property type="protein sequence ID" value="JAE11431.1"/>
    <property type="molecule type" value="Transcribed_RNA"/>
</dbReference>
<accession>A0A0A9FMM3</accession>
<proteinExistence type="predicted"/>